<protein>
    <submittedName>
        <fullName evidence="1">Uncharacterized protein</fullName>
    </submittedName>
</protein>
<dbReference type="Proteomes" id="UP000092124">
    <property type="component" value="Unassembled WGS sequence"/>
</dbReference>
<proteinExistence type="predicted"/>
<evidence type="ECO:0000313" key="2">
    <source>
        <dbReference type="Proteomes" id="UP000092124"/>
    </source>
</evidence>
<gene>
    <name evidence="1" type="ORF">A6R68_11959</name>
</gene>
<sequence length="222" mass="24227">MVAHAYDFNTISTSTAGYLIKSSPNMAVLYIQAFILPSWAKGFHWLDEDNTGFIEISPNIYSHITSLMFPLGTLDFSIVTHRHHSILTHAASMPVSHATFAGLTTEELKALEDGKCQPLEVRLQDLHNIHILLDATIPQVNQYFTVLASLTLPMLAVSVKPTGETSSTGIMATYSTSITKSEATTLSLRRQTTSLKIKGLELLSVGTAKELPESGPDSSEIH</sequence>
<accession>A0A1A6FUW9</accession>
<dbReference type="EMBL" id="LZPO01118720">
    <property type="protein sequence ID" value="OBS56917.1"/>
    <property type="molecule type" value="Genomic_DNA"/>
</dbReference>
<name>A0A1A6FUW9_NEOLE</name>
<dbReference type="STRING" id="56216.A0A1A6FUW9"/>
<reference evidence="1 2" key="1">
    <citation type="submission" date="2016-06" db="EMBL/GenBank/DDBJ databases">
        <title>The Draft Genome Sequence and Annotation of the Desert Woodrat Neotoma lepida.</title>
        <authorList>
            <person name="Campbell M."/>
            <person name="Oakeson K.F."/>
            <person name="Yandell M."/>
            <person name="Halpert J.R."/>
            <person name="Dearing D."/>
        </authorList>
    </citation>
    <scope>NUCLEOTIDE SEQUENCE [LARGE SCALE GENOMIC DNA]</scope>
    <source>
        <strain evidence="1">417</strain>
        <tissue evidence="1">Liver</tissue>
    </source>
</reference>
<keyword evidence="2" id="KW-1185">Reference proteome</keyword>
<organism evidence="1 2">
    <name type="scientific">Neotoma lepida</name>
    <name type="common">Desert woodrat</name>
    <dbReference type="NCBI Taxonomy" id="56216"/>
    <lineage>
        <taxon>Eukaryota</taxon>
        <taxon>Metazoa</taxon>
        <taxon>Chordata</taxon>
        <taxon>Craniata</taxon>
        <taxon>Vertebrata</taxon>
        <taxon>Euteleostomi</taxon>
        <taxon>Mammalia</taxon>
        <taxon>Eutheria</taxon>
        <taxon>Euarchontoglires</taxon>
        <taxon>Glires</taxon>
        <taxon>Rodentia</taxon>
        <taxon>Myomorpha</taxon>
        <taxon>Muroidea</taxon>
        <taxon>Cricetidae</taxon>
        <taxon>Neotominae</taxon>
        <taxon>Neotoma</taxon>
    </lineage>
</organism>
<dbReference type="AlphaFoldDB" id="A0A1A6FUW9"/>
<evidence type="ECO:0000313" key="1">
    <source>
        <dbReference type="EMBL" id="OBS56917.1"/>
    </source>
</evidence>
<feature type="non-terminal residue" evidence="1">
    <location>
        <position position="222"/>
    </location>
</feature>
<comment type="caution">
    <text evidence="1">The sequence shown here is derived from an EMBL/GenBank/DDBJ whole genome shotgun (WGS) entry which is preliminary data.</text>
</comment>
<dbReference type="OrthoDB" id="7759664at2759"/>